<comment type="caution">
    <text evidence="4">The sequence shown here is derived from an EMBL/GenBank/DDBJ whole genome shotgun (WGS) entry which is preliminary data.</text>
</comment>
<evidence type="ECO:0000313" key="5">
    <source>
        <dbReference type="Proteomes" id="UP000195139"/>
    </source>
</evidence>
<dbReference type="STRING" id="1834181.A5880_001577"/>
<accession>A0A242CEB1</accession>
<dbReference type="Proteomes" id="UP000195139">
    <property type="component" value="Unassembled WGS sequence"/>
</dbReference>
<keyword evidence="2" id="KW-0732">Signal</keyword>
<dbReference type="AlphaFoldDB" id="A0A242CEB1"/>
<evidence type="ECO:0000256" key="1">
    <source>
        <dbReference type="SAM" id="MobiDB-lite"/>
    </source>
</evidence>
<dbReference type="RefSeq" id="WP_086330513.1">
    <property type="nucleotide sequence ID" value="NZ_NGLE02000001.1"/>
</dbReference>
<feature type="compositionally biased region" description="Polar residues" evidence="1">
    <location>
        <begin position="36"/>
        <end position="49"/>
    </location>
</feature>
<sequence length="186" mass="20786">MKRIIYIFTVVFAVTSSLSACTPKKDQADNVKEESSQTSKFEVNSSVPLESSTSKENTETSSKKTADKKQTQTEIAGSELDELKQNGETTIGLVVDPKNQDYKLLLDAVKEICEDRSLSYYIIDVTNSDNKAWLNENDVKKDMNIAIIHGKRITLFDLQHKNEYNPVLLGSIVDGIMGKMKETEGN</sequence>
<gene>
    <name evidence="4" type="ORF">A5880_001577</name>
    <name evidence="3" type="ORF">A5880_001658</name>
</gene>
<evidence type="ECO:0000313" key="3">
    <source>
        <dbReference type="EMBL" id="MEI5994100.1"/>
    </source>
</evidence>
<reference evidence="4" key="1">
    <citation type="submission" date="2017-05" db="EMBL/GenBank/DDBJ databases">
        <title>The Genome Sequence of Enterococcus sp. 4G2_DIV0659.</title>
        <authorList>
            <consortium name="The Broad Institute Genomics Platform"/>
            <consortium name="The Broad Institute Genomic Center for Infectious Diseases"/>
            <person name="Earl A."/>
            <person name="Manson A."/>
            <person name="Schwartman J."/>
            <person name="Gilmore M."/>
            <person name="Abouelleil A."/>
            <person name="Cao P."/>
            <person name="Chapman S."/>
            <person name="Cusick C."/>
            <person name="Shea T."/>
            <person name="Young S."/>
            <person name="Neafsey D."/>
            <person name="Nusbaum C."/>
            <person name="Birren B."/>
        </authorList>
    </citation>
    <scope>NUCLEOTIDE SEQUENCE [LARGE SCALE GENOMIC DNA]</scope>
    <source>
        <strain evidence="4">4G2_DIV0659</strain>
    </source>
</reference>
<proteinExistence type="predicted"/>
<feature type="chain" id="PRO_5038641591" description="Lipoprotein" evidence="2">
    <location>
        <begin position="21"/>
        <end position="186"/>
    </location>
</feature>
<protein>
    <recommendedName>
        <fullName evidence="6">Lipoprotein</fullName>
    </recommendedName>
</protein>
<evidence type="ECO:0008006" key="6">
    <source>
        <dbReference type="Google" id="ProtNLM"/>
    </source>
</evidence>
<feature type="signal peptide" evidence="2">
    <location>
        <begin position="1"/>
        <end position="20"/>
    </location>
</feature>
<name>A0A242CEB1_9ENTE</name>
<feature type="compositionally biased region" description="Basic and acidic residues" evidence="1">
    <location>
        <begin position="25"/>
        <end position="35"/>
    </location>
</feature>
<evidence type="ECO:0000313" key="4">
    <source>
        <dbReference type="EMBL" id="OTO08577.1"/>
    </source>
</evidence>
<feature type="region of interest" description="Disordered" evidence="1">
    <location>
        <begin position="25"/>
        <end position="81"/>
    </location>
</feature>
<evidence type="ECO:0000256" key="2">
    <source>
        <dbReference type="SAM" id="SignalP"/>
    </source>
</evidence>
<keyword evidence="5" id="KW-1185">Reference proteome</keyword>
<organism evidence="4">
    <name type="scientific">Candidatus Enterococcus mansonii</name>
    <dbReference type="NCBI Taxonomy" id="1834181"/>
    <lineage>
        <taxon>Bacteria</taxon>
        <taxon>Bacillati</taxon>
        <taxon>Bacillota</taxon>
        <taxon>Bacilli</taxon>
        <taxon>Lactobacillales</taxon>
        <taxon>Enterococcaceae</taxon>
        <taxon>Enterococcus</taxon>
    </lineage>
</organism>
<dbReference type="PROSITE" id="PS51257">
    <property type="entry name" value="PROKAR_LIPOPROTEIN"/>
    <property type="match status" value="1"/>
</dbReference>
<reference evidence="3 5" key="2">
    <citation type="submission" date="2018-07" db="EMBL/GenBank/DDBJ databases">
        <title>The Genome Sequence of Enterococcus sp. DIV0659b.</title>
        <authorList>
            <consortium name="The Broad Institute Genomics Platform"/>
            <consortium name="The Broad Institute Genomic Center for Infectious Diseases"/>
            <person name="Earl A."/>
            <person name="Manson A."/>
            <person name="Schwartman J."/>
            <person name="Gilmore M."/>
            <person name="Abouelleil A."/>
            <person name="Cao P."/>
            <person name="Chapman S."/>
            <person name="Cusick C."/>
            <person name="Shea T."/>
            <person name="Young S."/>
            <person name="Neafsey D."/>
            <person name="Nusbaum C."/>
            <person name="Birren B."/>
        </authorList>
    </citation>
    <scope>NUCLEOTIDE SEQUENCE [LARGE SCALE GENOMIC DNA]</scope>
    <source>
        <strain evidence="3 5">4G2_DIV0659</strain>
    </source>
</reference>
<dbReference type="EMBL" id="NGLE01000002">
    <property type="protein sequence ID" value="OTO08577.1"/>
    <property type="molecule type" value="Genomic_DNA"/>
</dbReference>
<feature type="compositionally biased region" description="Basic and acidic residues" evidence="1">
    <location>
        <begin position="56"/>
        <end position="71"/>
    </location>
</feature>
<dbReference type="EMBL" id="NGLE02000001">
    <property type="protein sequence ID" value="MEI5994100.1"/>
    <property type="molecule type" value="Genomic_DNA"/>
</dbReference>